<evidence type="ECO:0000256" key="2">
    <source>
        <dbReference type="ARBA" id="ARBA00023180"/>
    </source>
</evidence>
<keyword evidence="6" id="KW-1185">Reference proteome</keyword>
<keyword evidence="3" id="KW-0732">Signal</keyword>
<dbReference type="InterPro" id="IPR029052">
    <property type="entry name" value="Metallo-depent_PP-like"/>
</dbReference>
<keyword evidence="2" id="KW-0325">Glycoprotein</keyword>
<feature type="domain" description="Calcineurin-like phosphoesterase" evidence="4">
    <location>
        <begin position="21"/>
        <end position="240"/>
    </location>
</feature>
<dbReference type="InterPro" id="IPR004843">
    <property type="entry name" value="Calcineurin-like_PHP"/>
</dbReference>
<dbReference type="SUPFAM" id="SSF56300">
    <property type="entry name" value="Metallo-dependent phosphatases"/>
    <property type="match status" value="1"/>
</dbReference>
<comment type="caution">
    <text evidence="5">The sequence shown here is derived from an EMBL/GenBank/DDBJ whole genome shotgun (WGS) entry which is preliminary data.</text>
</comment>
<dbReference type="PANTHER" id="PTHR10340:SF57">
    <property type="entry name" value="METALLOPHOS DOMAIN-CONTAINING PROTEIN"/>
    <property type="match status" value="1"/>
</dbReference>
<evidence type="ECO:0000313" key="6">
    <source>
        <dbReference type="Proteomes" id="UP000717585"/>
    </source>
</evidence>
<organism evidence="5 6">
    <name type="scientific">Carpediemonas membranifera</name>
    <dbReference type="NCBI Taxonomy" id="201153"/>
    <lineage>
        <taxon>Eukaryota</taxon>
        <taxon>Metamonada</taxon>
        <taxon>Carpediemonas-like organisms</taxon>
        <taxon>Carpediemonas</taxon>
    </lineage>
</organism>
<dbReference type="Pfam" id="PF00149">
    <property type="entry name" value="Metallophos"/>
    <property type="match status" value="1"/>
</dbReference>
<dbReference type="AlphaFoldDB" id="A0A8J6BUE8"/>
<evidence type="ECO:0000256" key="3">
    <source>
        <dbReference type="SAM" id="SignalP"/>
    </source>
</evidence>
<evidence type="ECO:0000259" key="4">
    <source>
        <dbReference type="Pfam" id="PF00149"/>
    </source>
</evidence>
<evidence type="ECO:0000313" key="5">
    <source>
        <dbReference type="EMBL" id="KAG9390276.1"/>
    </source>
</evidence>
<dbReference type="Gene3D" id="3.60.21.10">
    <property type="match status" value="1"/>
</dbReference>
<protein>
    <submittedName>
        <fullName evidence="5">Calcineurin-like phosphoesterase</fullName>
    </submittedName>
</protein>
<dbReference type="OrthoDB" id="348678at2759"/>
<dbReference type="PANTHER" id="PTHR10340">
    <property type="entry name" value="SPHINGOMYELIN PHOSPHODIESTERASE"/>
    <property type="match status" value="1"/>
</dbReference>
<evidence type="ECO:0000256" key="1">
    <source>
        <dbReference type="ARBA" id="ARBA00022801"/>
    </source>
</evidence>
<feature type="signal peptide" evidence="3">
    <location>
        <begin position="1"/>
        <end position="18"/>
    </location>
</feature>
<dbReference type="InterPro" id="IPR041805">
    <property type="entry name" value="ASMase/PPN1_MPP"/>
</dbReference>
<dbReference type="Proteomes" id="UP000717585">
    <property type="component" value="Unassembled WGS sequence"/>
</dbReference>
<accession>A0A8J6BUE8</accession>
<name>A0A8J6BUE8_9EUKA</name>
<keyword evidence="1" id="KW-0378">Hydrolase</keyword>
<sequence length="403" mass="44324">MFDKFCVLILVLTACVAAEYNVLVVNDIHYSQRYNERSSRSSWCETSIPTAVAAPYGRYRCDAPMKLITSTLDAMVSVDPEPDLLIIGGDFGGHTALSLDEITQSIQAVTGEIKRRFPHTSTFPVIGNDDVFPDYKLDAGQLNTLANIWADWLSADELATFKTGGYYKREVSASLHVIVLNTLLVIPQNTMTSAATHQWTWFAAELAASTGAGARVVLVMHIPPGVNGYDQTDPWTTEDFDAFTAIVAQYSGVISGIYAFHEHTDLHRAFEGTFMLISPSVTPAFGNNPSFRTMCWDAQGGLADVIQFYLDLPRASIDGAAHFVKEYSMAEEYGQYMAGGRFSAQSAEALQARSMSDGAFWTTYYNRMKAENSASGRASFACAMVVSDERAFSKCLQSFPFKN</sequence>
<dbReference type="EMBL" id="JAHDYR010000066">
    <property type="protein sequence ID" value="KAG9390276.1"/>
    <property type="molecule type" value="Genomic_DNA"/>
</dbReference>
<gene>
    <name evidence="5" type="ORF">J8273_8316</name>
</gene>
<proteinExistence type="predicted"/>
<dbReference type="GO" id="GO:0016787">
    <property type="term" value="F:hydrolase activity"/>
    <property type="evidence" value="ECO:0007669"/>
    <property type="project" value="UniProtKB-KW"/>
</dbReference>
<feature type="chain" id="PRO_5035222126" evidence="3">
    <location>
        <begin position="19"/>
        <end position="403"/>
    </location>
</feature>
<reference evidence="5" key="1">
    <citation type="submission" date="2021-05" db="EMBL/GenBank/DDBJ databases">
        <title>A free-living protist that lacks canonical eukaryotic 1 DNA replication and segregation systems.</title>
        <authorList>
            <person name="Salas-Leiva D.E."/>
            <person name="Tromer E.C."/>
            <person name="Curtis B.A."/>
            <person name="Jerlstrom-Hultqvist J."/>
            <person name="Kolisko M."/>
            <person name="Yi Z."/>
            <person name="Salas-Leiva J.S."/>
            <person name="Gallot-Lavallee L."/>
            <person name="Kops G.J.P.L."/>
            <person name="Archibald J.M."/>
            <person name="Simpson A.G.B."/>
            <person name="Roger A.J."/>
        </authorList>
    </citation>
    <scope>NUCLEOTIDE SEQUENCE</scope>
    <source>
        <strain evidence="5">BICM</strain>
    </source>
</reference>
<dbReference type="CDD" id="cd00842">
    <property type="entry name" value="MPP_ASMase"/>
    <property type="match status" value="1"/>
</dbReference>
<dbReference type="PROSITE" id="PS51257">
    <property type="entry name" value="PROKAR_LIPOPROTEIN"/>
    <property type="match status" value="1"/>
</dbReference>